<comment type="caution">
    <text evidence="2">The sequence shown here is derived from an EMBL/GenBank/DDBJ whole genome shotgun (WGS) entry which is preliminary data.</text>
</comment>
<accession>A0ABS2QGY5</accession>
<dbReference type="InterPro" id="IPR036527">
    <property type="entry name" value="SCP2_sterol-bd_dom_sf"/>
</dbReference>
<dbReference type="Pfam" id="PF13527">
    <property type="entry name" value="Acetyltransf_9"/>
    <property type="match status" value="1"/>
</dbReference>
<evidence type="ECO:0000313" key="3">
    <source>
        <dbReference type="Proteomes" id="UP000823486"/>
    </source>
</evidence>
<dbReference type="PANTHER" id="PTHR37817:SF1">
    <property type="entry name" value="N-ACETYLTRANSFERASE EIS"/>
    <property type="match status" value="1"/>
</dbReference>
<dbReference type="RefSeq" id="WP_204541876.1">
    <property type="nucleotide sequence ID" value="NZ_JAFBFI010000006.1"/>
</dbReference>
<dbReference type="Gene3D" id="3.30.1050.10">
    <property type="entry name" value="SCP2 sterol-binding domain"/>
    <property type="match status" value="1"/>
</dbReference>
<feature type="domain" description="N-acetyltransferase" evidence="1">
    <location>
        <begin position="3"/>
        <end position="146"/>
    </location>
</feature>
<dbReference type="Proteomes" id="UP000823486">
    <property type="component" value="Unassembled WGS sequence"/>
</dbReference>
<dbReference type="InterPro" id="IPR051554">
    <property type="entry name" value="Acetyltransferase_Eis"/>
</dbReference>
<dbReference type="Pfam" id="PF17668">
    <property type="entry name" value="Acetyltransf_17"/>
    <property type="match status" value="1"/>
</dbReference>
<dbReference type="SUPFAM" id="SSF55729">
    <property type="entry name" value="Acyl-CoA N-acyltransferases (Nat)"/>
    <property type="match status" value="1"/>
</dbReference>
<sequence length="391" mass="45421">MQNNIIQLPGERRKEALDLSMYAFQYKVKEEDIPEKLNHYAHQDIYGILKEDELVAKMHLLSHEVMIQGTRFKMGGVASVATYPEHRRSGMVDALLKEALLIMREKGQTLSYLHPFKISFYRKYGWEIFSSLKKVKLDREDLKPLPSAPGRIVRYNKETHPPEANEVYEKFALQFGGMLTRTPYWWNYSVYHDYTLAMYYDHNGEAQAYMLYKAADKLINVQEYVSLNFEGYRAMWNFICQHDSMVEKAEIITSIHDPFPSYIDQPKVKTELIPYFMARIVDVEGFLTQYTFNELEKKLVISVTDEAAEWNNKIYMISNKEVTVLKADEWNDSDTRNEAITLSINALTSVLLGAQTAETLAALGQITGQPDKLLAFQKAIPNIKPFFYDFF</sequence>
<dbReference type="SUPFAM" id="SSF55718">
    <property type="entry name" value="SCP-like"/>
    <property type="match status" value="1"/>
</dbReference>
<evidence type="ECO:0000259" key="1">
    <source>
        <dbReference type="PROSITE" id="PS51186"/>
    </source>
</evidence>
<dbReference type="InterPro" id="IPR016181">
    <property type="entry name" value="Acyl_CoA_acyltransferase"/>
</dbReference>
<dbReference type="Gene3D" id="3.40.630.30">
    <property type="match status" value="2"/>
</dbReference>
<dbReference type="CDD" id="cd04301">
    <property type="entry name" value="NAT_SF"/>
    <property type="match status" value="1"/>
</dbReference>
<reference evidence="2 3" key="1">
    <citation type="submission" date="2021-01" db="EMBL/GenBank/DDBJ databases">
        <title>Genomic Encyclopedia of Type Strains, Phase IV (KMG-IV): sequencing the most valuable type-strain genomes for metagenomic binning, comparative biology and taxonomic classification.</title>
        <authorList>
            <person name="Goeker M."/>
        </authorList>
    </citation>
    <scope>NUCLEOTIDE SEQUENCE [LARGE SCALE GENOMIC DNA]</scope>
    <source>
        <strain evidence="2 3">DSM 105482</strain>
    </source>
</reference>
<proteinExistence type="predicted"/>
<dbReference type="PROSITE" id="PS51186">
    <property type="entry name" value="GNAT"/>
    <property type="match status" value="1"/>
</dbReference>
<name>A0ABS2QGY5_9BACI</name>
<dbReference type="InterPro" id="IPR041380">
    <property type="entry name" value="Acetyltransf_17"/>
</dbReference>
<dbReference type="Pfam" id="PF13530">
    <property type="entry name" value="SCP2_2"/>
    <property type="match status" value="1"/>
</dbReference>
<dbReference type="EMBL" id="JAFBFI010000006">
    <property type="protein sequence ID" value="MBM7692398.1"/>
    <property type="molecule type" value="Genomic_DNA"/>
</dbReference>
<organism evidence="2 3">
    <name type="scientific">Peribacillus deserti</name>
    <dbReference type="NCBI Taxonomy" id="673318"/>
    <lineage>
        <taxon>Bacteria</taxon>
        <taxon>Bacillati</taxon>
        <taxon>Bacillota</taxon>
        <taxon>Bacilli</taxon>
        <taxon>Bacillales</taxon>
        <taxon>Bacillaceae</taxon>
        <taxon>Peribacillus</taxon>
    </lineage>
</organism>
<dbReference type="PANTHER" id="PTHR37817">
    <property type="entry name" value="N-ACETYLTRANSFERASE EIS"/>
    <property type="match status" value="1"/>
</dbReference>
<gene>
    <name evidence="2" type="ORF">JOC77_001828</name>
</gene>
<evidence type="ECO:0000313" key="2">
    <source>
        <dbReference type="EMBL" id="MBM7692398.1"/>
    </source>
</evidence>
<dbReference type="InterPro" id="IPR025559">
    <property type="entry name" value="Eis_dom"/>
</dbReference>
<keyword evidence="3" id="KW-1185">Reference proteome</keyword>
<dbReference type="InterPro" id="IPR000182">
    <property type="entry name" value="GNAT_dom"/>
</dbReference>
<protein>
    <submittedName>
        <fullName evidence="2">Acetyltransferase</fullName>
    </submittedName>
</protein>